<dbReference type="RefSeq" id="WP_345247838.1">
    <property type="nucleotide sequence ID" value="NZ_BAABFO010000005.1"/>
</dbReference>
<accession>A0ABP8GQY4</accession>
<keyword evidence="1" id="KW-1133">Transmembrane helix</keyword>
<gene>
    <name evidence="2" type="ORF">GCM10023144_14680</name>
</gene>
<evidence type="ECO:0000313" key="2">
    <source>
        <dbReference type="EMBL" id="GAA4328666.1"/>
    </source>
</evidence>
<feature type="transmembrane region" description="Helical" evidence="1">
    <location>
        <begin position="93"/>
        <end position="113"/>
    </location>
</feature>
<evidence type="ECO:0000256" key="1">
    <source>
        <dbReference type="SAM" id="Phobius"/>
    </source>
</evidence>
<keyword evidence="3" id="KW-1185">Reference proteome</keyword>
<dbReference type="InterPro" id="IPR018643">
    <property type="entry name" value="DUF2069_membrane"/>
</dbReference>
<protein>
    <submittedName>
        <fullName evidence="2">DUF2069 domain-containing protein</fullName>
    </submittedName>
</protein>
<proteinExistence type="predicted"/>
<dbReference type="Pfam" id="PF09842">
    <property type="entry name" value="DUF2069"/>
    <property type="match status" value="1"/>
</dbReference>
<name>A0ABP8GQY4_9BURK</name>
<dbReference type="EMBL" id="BAABFO010000005">
    <property type="protein sequence ID" value="GAA4328666.1"/>
    <property type="molecule type" value="Genomic_DNA"/>
</dbReference>
<dbReference type="Proteomes" id="UP001501671">
    <property type="component" value="Unassembled WGS sequence"/>
</dbReference>
<sequence>MADPVELNPRLRLAASASLIALILLCLAWEIFLAPLRPGGSLLFLKAVPLALPLRGILRGRLYTYQWASMLVLLYLMEGVVRATSDPGFSARVAWVEVLLSAVFFFSAILYVHPAKRAAKAAKAARAGAAPPG</sequence>
<reference evidence="3" key="1">
    <citation type="journal article" date="2019" name="Int. J. Syst. Evol. Microbiol.">
        <title>The Global Catalogue of Microorganisms (GCM) 10K type strain sequencing project: providing services to taxonomists for standard genome sequencing and annotation.</title>
        <authorList>
            <consortium name="The Broad Institute Genomics Platform"/>
            <consortium name="The Broad Institute Genome Sequencing Center for Infectious Disease"/>
            <person name="Wu L."/>
            <person name="Ma J."/>
        </authorList>
    </citation>
    <scope>NUCLEOTIDE SEQUENCE [LARGE SCALE GENOMIC DNA]</scope>
    <source>
        <strain evidence="3">JCM 17666</strain>
    </source>
</reference>
<comment type="caution">
    <text evidence="2">The sequence shown here is derived from an EMBL/GenBank/DDBJ whole genome shotgun (WGS) entry which is preliminary data.</text>
</comment>
<organism evidence="2 3">
    <name type="scientific">Pigmentiphaga soli</name>
    <dbReference type="NCBI Taxonomy" id="1007095"/>
    <lineage>
        <taxon>Bacteria</taxon>
        <taxon>Pseudomonadati</taxon>
        <taxon>Pseudomonadota</taxon>
        <taxon>Betaproteobacteria</taxon>
        <taxon>Burkholderiales</taxon>
        <taxon>Alcaligenaceae</taxon>
        <taxon>Pigmentiphaga</taxon>
    </lineage>
</organism>
<keyword evidence="1" id="KW-0812">Transmembrane</keyword>
<keyword evidence="1" id="KW-0472">Membrane</keyword>
<feature type="transmembrane region" description="Helical" evidence="1">
    <location>
        <begin position="13"/>
        <end position="36"/>
    </location>
</feature>
<evidence type="ECO:0000313" key="3">
    <source>
        <dbReference type="Proteomes" id="UP001501671"/>
    </source>
</evidence>